<feature type="non-terminal residue" evidence="2">
    <location>
        <position position="71"/>
    </location>
</feature>
<dbReference type="EMBL" id="UYRU01012231">
    <property type="protein sequence ID" value="VDK47800.1"/>
    <property type="molecule type" value="Genomic_DNA"/>
</dbReference>
<proteinExistence type="predicted"/>
<reference evidence="2 3" key="1">
    <citation type="submission" date="2018-11" db="EMBL/GenBank/DDBJ databases">
        <authorList>
            <consortium name="Pathogen Informatics"/>
        </authorList>
    </citation>
    <scope>NUCLEOTIDE SEQUENCE [LARGE SCALE GENOMIC DNA]</scope>
</reference>
<name>A0A3P6QVZ4_DIBLA</name>
<protein>
    <submittedName>
        <fullName evidence="2">Uncharacterized protein</fullName>
    </submittedName>
</protein>
<organism evidence="2 3">
    <name type="scientific">Dibothriocephalus latus</name>
    <name type="common">Fish tapeworm</name>
    <name type="synonym">Diphyllobothrium latum</name>
    <dbReference type="NCBI Taxonomy" id="60516"/>
    <lineage>
        <taxon>Eukaryota</taxon>
        <taxon>Metazoa</taxon>
        <taxon>Spiralia</taxon>
        <taxon>Lophotrochozoa</taxon>
        <taxon>Platyhelminthes</taxon>
        <taxon>Cestoda</taxon>
        <taxon>Eucestoda</taxon>
        <taxon>Diphyllobothriidea</taxon>
        <taxon>Diphyllobothriidae</taxon>
        <taxon>Dibothriocephalus</taxon>
    </lineage>
</organism>
<keyword evidence="3" id="KW-1185">Reference proteome</keyword>
<evidence type="ECO:0000256" key="1">
    <source>
        <dbReference type="SAM" id="MobiDB-lite"/>
    </source>
</evidence>
<sequence>MRVLILGPREISLRWRLGDTALDTLEQMGRRKTTSGRERRRLGGGGMSDSGYALSDDDVATEELREHVHFS</sequence>
<evidence type="ECO:0000313" key="3">
    <source>
        <dbReference type="Proteomes" id="UP000281553"/>
    </source>
</evidence>
<gene>
    <name evidence="2" type="ORF">DILT_LOCUS1622</name>
</gene>
<dbReference type="AlphaFoldDB" id="A0A3P6QVZ4"/>
<feature type="compositionally biased region" description="Basic residues" evidence="1">
    <location>
        <begin position="30"/>
        <end position="42"/>
    </location>
</feature>
<feature type="region of interest" description="Disordered" evidence="1">
    <location>
        <begin position="26"/>
        <end position="58"/>
    </location>
</feature>
<evidence type="ECO:0000313" key="2">
    <source>
        <dbReference type="EMBL" id="VDK47800.1"/>
    </source>
</evidence>
<accession>A0A3P6QVZ4</accession>
<dbReference type="Proteomes" id="UP000281553">
    <property type="component" value="Unassembled WGS sequence"/>
</dbReference>